<dbReference type="EMBL" id="LCVB01000006">
    <property type="protein sequence ID" value="KLJ31688.1"/>
    <property type="molecule type" value="Genomic_DNA"/>
</dbReference>
<evidence type="ECO:0000313" key="2">
    <source>
        <dbReference type="Proteomes" id="UP000035174"/>
    </source>
</evidence>
<accession>A0AAW3HVH9</accession>
<protein>
    <submittedName>
        <fullName evidence="1">Uncharacterized protein</fullName>
    </submittedName>
</protein>
<organism evidence="1 2">
    <name type="scientific">Streptococcus agalactiae</name>
    <dbReference type="NCBI Taxonomy" id="1311"/>
    <lineage>
        <taxon>Bacteria</taxon>
        <taxon>Bacillati</taxon>
        <taxon>Bacillota</taxon>
        <taxon>Bacilli</taxon>
        <taxon>Lactobacillales</taxon>
        <taxon>Streptococcaceae</taxon>
        <taxon>Streptococcus</taxon>
    </lineage>
</organism>
<gene>
    <name evidence="1" type="ORF">WA45_00485</name>
</gene>
<dbReference type="Proteomes" id="UP000035174">
    <property type="component" value="Unassembled WGS sequence"/>
</dbReference>
<sequence>MLYMATQLAESDVSEKVSATKKHISEAKDTIVEISTSTISSAEIMAMHLDQSEVDALVSDIKMSTVWNDGVETSDYEALDHYKTKMTTFTTNLVTVAQNLTAQDEQLAGDIVTNLS</sequence>
<dbReference type="AlphaFoldDB" id="A0AAW3HVH9"/>
<comment type="caution">
    <text evidence="1">The sequence shown here is derived from an EMBL/GenBank/DDBJ whole genome shotgun (WGS) entry which is preliminary data.</text>
</comment>
<proteinExistence type="predicted"/>
<evidence type="ECO:0000313" key="1">
    <source>
        <dbReference type="EMBL" id="KLJ31688.1"/>
    </source>
</evidence>
<name>A0AAW3HVH9_STRAG</name>
<reference evidence="1 2" key="1">
    <citation type="journal article" date="2015" name="PLoS ONE">
        <title>Genomic analysis reveals the molecular basis for capsule loss in the group B streptococcus population.</title>
        <authorList>
            <consortium name="DEVANI Consortium"/>
            <person name="Rosini R."/>
            <person name="Campisi E."/>
            <person name="De Chiara M."/>
            <person name="Tettelin H."/>
            <person name="Rinaudo D."/>
            <person name="Toniolo C."/>
            <person name="Metruccio M."/>
            <person name="Guidotti S."/>
            <person name="Sorensen U.B."/>
            <person name="Kilian M."/>
            <person name="Ramirez M."/>
            <person name="Janulczyk R."/>
            <person name="Donati C."/>
            <person name="Grandi G."/>
            <person name="Margarit I."/>
        </authorList>
    </citation>
    <scope>NUCLEOTIDE SEQUENCE [LARGE SCALE GENOMIC DNA]</scope>
    <source>
        <strain evidence="1 2">ES-PW-063</strain>
    </source>
</reference>